<reference evidence="1 2" key="1">
    <citation type="submission" date="2014-04" db="EMBL/GenBank/DDBJ databases">
        <authorList>
            <consortium name="DOE Joint Genome Institute"/>
            <person name="Kuo A."/>
            <person name="Kohler A."/>
            <person name="Costa M.D."/>
            <person name="Nagy L.G."/>
            <person name="Floudas D."/>
            <person name="Copeland A."/>
            <person name="Barry K.W."/>
            <person name="Cichocki N."/>
            <person name="Veneault-Fourrey C."/>
            <person name="LaButti K."/>
            <person name="Lindquist E.A."/>
            <person name="Lipzen A."/>
            <person name="Lundell T."/>
            <person name="Morin E."/>
            <person name="Murat C."/>
            <person name="Sun H."/>
            <person name="Tunlid A."/>
            <person name="Henrissat B."/>
            <person name="Grigoriev I.V."/>
            <person name="Hibbett D.S."/>
            <person name="Martin F."/>
            <person name="Nordberg H.P."/>
            <person name="Cantor M.N."/>
            <person name="Hua S.X."/>
        </authorList>
    </citation>
    <scope>NUCLEOTIDE SEQUENCE [LARGE SCALE GENOMIC DNA]</scope>
    <source>
        <strain evidence="1 2">Marx 270</strain>
    </source>
</reference>
<evidence type="ECO:0000313" key="1">
    <source>
        <dbReference type="EMBL" id="KIN94162.1"/>
    </source>
</evidence>
<accession>A0A0C3IAQ0</accession>
<keyword evidence="2" id="KW-1185">Reference proteome</keyword>
<organism evidence="1 2">
    <name type="scientific">Pisolithus tinctorius Marx 270</name>
    <dbReference type="NCBI Taxonomy" id="870435"/>
    <lineage>
        <taxon>Eukaryota</taxon>
        <taxon>Fungi</taxon>
        <taxon>Dikarya</taxon>
        <taxon>Basidiomycota</taxon>
        <taxon>Agaricomycotina</taxon>
        <taxon>Agaricomycetes</taxon>
        <taxon>Agaricomycetidae</taxon>
        <taxon>Boletales</taxon>
        <taxon>Sclerodermatineae</taxon>
        <taxon>Pisolithaceae</taxon>
        <taxon>Pisolithus</taxon>
    </lineage>
</organism>
<proteinExistence type="predicted"/>
<dbReference type="InParanoid" id="A0A0C3IAQ0"/>
<dbReference type="Proteomes" id="UP000054217">
    <property type="component" value="Unassembled WGS sequence"/>
</dbReference>
<protein>
    <submittedName>
        <fullName evidence="1">Uncharacterized protein</fullName>
    </submittedName>
</protein>
<dbReference type="EMBL" id="KN832110">
    <property type="protein sequence ID" value="KIN94162.1"/>
    <property type="molecule type" value="Genomic_DNA"/>
</dbReference>
<dbReference type="HOGENOM" id="CLU_039070_3_0_1"/>
<sequence length="238" mass="25881">MATVKRPANASNDWQMALTDSVCEYMVARLCEEIVDGPCALPPITIPLQIACEADHILAIIIQAYRECVTADIKQDVKIDTAHSNYTEITYPTVLIDKEGGILLWYLPNAISQAYQSEVWNSLGMLSIPLQCSLKSNGTGRWQHDVKNFHDAANLKGTIDLSPTWFQQGHGSPAKQPNASSRSITSPKVKIMFEGGGNRMTQIEGCGTAGPGYGGGLANVELGLQFHVCDGELRFTPT</sequence>
<dbReference type="AlphaFoldDB" id="A0A0C3IAQ0"/>
<name>A0A0C3IAQ0_PISTI</name>
<reference evidence="2" key="2">
    <citation type="submission" date="2015-01" db="EMBL/GenBank/DDBJ databases">
        <title>Evolutionary Origins and Diversification of the Mycorrhizal Mutualists.</title>
        <authorList>
            <consortium name="DOE Joint Genome Institute"/>
            <consortium name="Mycorrhizal Genomics Consortium"/>
            <person name="Kohler A."/>
            <person name="Kuo A."/>
            <person name="Nagy L.G."/>
            <person name="Floudas D."/>
            <person name="Copeland A."/>
            <person name="Barry K.W."/>
            <person name="Cichocki N."/>
            <person name="Veneault-Fourrey C."/>
            <person name="LaButti K."/>
            <person name="Lindquist E.A."/>
            <person name="Lipzen A."/>
            <person name="Lundell T."/>
            <person name="Morin E."/>
            <person name="Murat C."/>
            <person name="Riley R."/>
            <person name="Ohm R."/>
            <person name="Sun H."/>
            <person name="Tunlid A."/>
            <person name="Henrissat B."/>
            <person name="Grigoriev I.V."/>
            <person name="Hibbett D.S."/>
            <person name="Martin F."/>
        </authorList>
    </citation>
    <scope>NUCLEOTIDE SEQUENCE [LARGE SCALE GENOMIC DNA]</scope>
    <source>
        <strain evidence="2">Marx 270</strain>
    </source>
</reference>
<gene>
    <name evidence="1" type="ORF">M404DRAFT_35306</name>
</gene>
<evidence type="ECO:0000313" key="2">
    <source>
        <dbReference type="Proteomes" id="UP000054217"/>
    </source>
</evidence>
<dbReference type="STRING" id="870435.A0A0C3IAQ0"/>
<dbReference type="OrthoDB" id="2689747at2759"/>